<dbReference type="GO" id="GO:0009423">
    <property type="term" value="P:chorismate biosynthetic process"/>
    <property type="evidence" value="ECO:0007669"/>
    <property type="project" value="UniProtKB-UniRule"/>
</dbReference>
<keyword evidence="2 5" id="KW-0057">Aromatic amino acid biosynthesis</keyword>
<evidence type="ECO:0000256" key="2">
    <source>
        <dbReference type="ARBA" id="ARBA00023141"/>
    </source>
</evidence>
<feature type="binding site" evidence="5">
    <location>
        <position position="201"/>
    </location>
    <ligand>
        <name>3-dehydroquinate</name>
        <dbReference type="ChEBI" id="CHEBI:32364"/>
    </ligand>
</feature>
<feature type="binding site" evidence="5">
    <location>
        <position position="224"/>
    </location>
    <ligand>
        <name>3-dehydroquinate</name>
        <dbReference type="ChEBI" id="CHEBI:32364"/>
    </ligand>
</feature>
<comment type="function">
    <text evidence="5">Involved in the third step of the chorismate pathway, which leads to the biosynthesis of aromatic amino acids. Catalyzes the cis-dehydration of 3-dehydroquinate (DHQ) and introduces the first double bond of the aromatic ring to yield 3-dehydroshikimate.</text>
</comment>
<dbReference type="GO" id="GO:0003855">
    <property type="term" value="F:3-dehydroquinate dehydratase activity"/>
    <property type="evidence" value="ECO:0007669"/>
    <property type="project" value="UniProtKB-UniRule"/>
</dbReference>
<evidence type="ECO:0000256" key="3">
    <source>
        <dbReference type="ARBA" id="ARBA00023239"/>
    </source>
</evidence>
<dbReference type="UniPathway" id="UPA00053">
    <property type="reaction ID" value="UER00086"/>
</dbReference>
<evidence type="ECO:0000313" key="7">
    <source>
        <dbReference type="Proteomes" id="UP000257607"/>
    </source>
</evidence>
<dbReference type="InterPro" id="IPR050146">
    <property type="entry name" value="Type-I_3-dehydroquinase"/>
</dbReference>
<dbReference type="SUPFAM" id="SSF51569">
    <property type="entry name" value="Aldolase"/>
    <property type="match status" value="1"/>
</dbReference>
<gene>
    <name evidence="5 6" type="primary">aroD</name>
    <name evidence="6" type="ORF">DT351_05270</name>
</gene>
<dbReference type="HAMAP" id="MF_00214">
    <property type="entry name" value="AroD"/>
    <property type="match status" value="1"/>
</dbReference>
<keyword evidence="3 5" id="KW-0456">Lyase</keyword>
<dbReference type="Pfam" id="PF01487">
    <property type="entry name" value="DHquinase_I"/>
    <property type="match status" value="1"/>
</dbReference>
<keyword evidence="5" id="KW-0028">Amino-acid biosynthesis</keyword>
<organism evidence="6 7">
    <name type="scientific">Latilactobacillus curvatus</name>
    <name type="common">Lactobacillus curvatus</name>
    <dbReference type="NCBI Taxonomy" id="28038"/>
    <lineage>
        <taxon>Bacteria</taxon>
        <taxon>Bacillati</taxon>
        <taxon>Bacillota</taxon>
        <taxon>Bacilli</taxon>
        <taxon>Lactobacillales</taxon>
        <taxon>Lactobacillaceae</taxon>
        <taxon>Latilactobacillus</taxon>
    </lineage>
</organism>
<dbReference type="GeneID" id="49610420"/>
<comment type="pathway">
    <text evidence="5">Metabolic intermediate biosynthesis; chorismate biosynthesis; chorismate from D-erythrose 4-phosphate and phosphoenolpyruvate: step 3/7.</text>
</comment>
<comment type="subunit">
    <text evidence="5">Homodimer.</text>
</comment>
<dbReference type="EMBL" id="CP031003">
    <property type="protein sequence ID" value="AXN35802.1"/>
    <property type="molecule type" value="Genomic_DNA"/>
</dbReference>
<reference evidence="6 7" key="1">
    <citation type="submission" date="2018-07" db="EMBL/GenBank/DDBJ databases">
        <title>Lactobacillus curvatus genome sequence.</title>
        <authorList>
            <person name="Prechtl R."/>
        </authorList>
    </citation>
    <scope>NUCLEOTIDE SEQUENCE [LARGE SCALE GENOMIC DNA]</scope>
    <source>
        <strain evidence="6 7">TMW 1.1928</strain>
    </source>
</reference>
<feature type="binding site" evidence="5">
    <location>
        <position position="15"/>
    </location>
    <ligand>
        <name>3-dehydroquinate</name>
        <dbReference type="ChEBI" id="CHEBI:32364"/>
    </ligand>
</feature>
<feature type="active site" description="Schiff-base intermediate with substrate" evidence="5">
    <location>
        <position position="159"/>
    </location>
</feature>
<keyword evidence="4 5" id="KW-0704">Schiff base</keyword>
<dbReference type="PANTHER" id="PTHR43699">
    <property type="entry name" value="3-DEHYDROQUINATE DEHYDRATASE"/>
    <property type="match status" value="1"/>
</dbReference>
<name>A0A1B2A702_LATCU</name>
<dbReference type="FunFam" id="3.20.20.70:FF:000047">
    <property type="entry name" value="3-dehydroquinate dehydratase"/>
    <property type="match status" value="1"/>
</dbReference>
<dbReference type="GO" id="GO:0009073">
    <property type="term" value="P:aromatic amino acid family biosynthetic process"/>
    <property type="evidence" value="ECO:0007669"/>
    <property type="project" value="UniProtKB-KW"/>
</dbReference>
<evidence type="ECO:0000313" key="6">
    <source>
        <dbReference type="EMBL" id="AXN35802.1"/>
    </source>
</evidence>
<proteinExistence type="inferred from homology"/>
<dbReference type="NCBIfam" id="TIGR01093">
    <property type="entry name" value="aroD"/>
    <property type="match status" value="1"/>
</dbReference>
<sequence>MTLHVGTGQTQTAVSLMPRNLDDCVREMALVEQKQAAIDILEWRLDYWQTPATLLTAGHQIAACKHPVILTLRTTHDGGLSDPTDYLDRYTALLSAQIGDVVDIEWSLPEAVRKAVSALARANGYQVLLSHHDLKTTPDNLTLQKQLAAMHATHPDMLKLATTAQSNEDTTRLMAITQSFTHDHTTPLITMAMSEFGLASRIFGGQFGSAVSFGYLEHPSAPGQLPIEQLKGLLTMHQN</sequence>
<dbReference type="GO" id="GO:0046279">
    <property type="term" value="P:3,4-dihydroxybenzoate biosynthetic process"/>
    <property type="evidence" value="ECO:0007669"/>
    <property type="project" value="TreeGrafter"/>
</dbReference>
<feature type="active site" description="Proton donor/acceptor" evidence="5">
    <location>
        <position position="132"/>
    </location>
</feature>
<feature type="binding site" evidence="5">
    <location>
        <position position="220"/>
    </location>
    <ligand>
        <name>3-dehydroquinate</name>
        <dbReference type="ChEBI" id="CHEBI:32364"/>
    </ligand>
</feature>
<dbReference type="CDD" id="cd00502">
    <property type="entry name" value="DHQase_I"/>
    <property type="match status" value="1"/>
</dbReference>
<evidence type="ECO:0000256" key="5">
    <source>
        <dbReference type="HAMAP-Rule" id="MF_00214"/>
    </source>
</evidence>
<dbReference type="Gene3D" id="3.20.20.70">
    <property type="entry name" value="Aldolase class I"/>
    <property type="match status" value="1"/>
</dbReference>
<dbReference type="Proteomes" id="UP000257607">
    <property type="component" value="Chromosome"/>
</dbReference>
<accession>A0A1B2A702</accession>
<dbReference type="PANTHER" id="PTHR43699:SF1">
    <property type="entry name" value="3-DEHYDROQUINATE DEHYDRATASE"/>
    <property type="match status" value="1"/>
</dbReference>
<evidence type="ECO:0000256" key="4">
    <source>
        <dbReference type="ARBA" id="ARBA00023270"/>
    </source>
</evidence>
<comment type="similarity">
    <text evidence="5">Belongs to the type-I 3-dehydroquinase family.</text>
</comment>
<comment type="catalytic activity">
    <reaction evidence="1 5">
        <text>3-dehydroquinate = 3-dehydroshikimate + H2O</text>
        <dbReference type="Rhea" id="RHEA:21096"/>
        <dbReference type="ChEBI" id="CHEBI:15377"/>
        <dbReference type="ChEBI" id="CHEBI:16630"/>
        <dbReference type="ChEBI" id="CHEBI:32364"/>
        <dbReference type="EC" id="4.2.1.10"/>
    </reaction>
</comment>
<feature type="binding site" evidence="5">
    <location>
        <position position="73"/>
    </location>
    <ligand>
        <name>3-dehydroquinate</name>
        <dbReference type="ChEBI" id="CHEBI:32364"/>
    </ligand>
</feature>
<dbReference type="RefSeq" id="WP_054644533.1">
    <property type="nucleotide sequence ID" value="NZ_BJOQ01000026.1"/>
</dbReference>
<dbReference type="EC" id="4.2.1.10" evidence="5"/>
<dbReference type="InterPro" id="IPR013785">
    <property type="entry name" value="Aldolase_TIM"/>
</dbReference>
<protein>
    <recommendedName>
        <fullName evidence="5">3-dehydroquinate dehydratase</fullName>
        <shortName evidence="5">3-dehydroquinase</shortName>
        <ecNumber evidence="5">4.2.1.10</ecNumber>
    </recommendedName>
    <alternativeName>
        <fullName evidence="5">Type I DHQase</fullName>
    </alternativeName>
    <alternativeName>
        <fullName evidence="5">Type I dehydroquinase</fullName>
        <shortName evidence="5">DHQ1</shortName>
    </alternativeName>
</protein>
<dbReference type="AlphaFoldDB" id="A0A1B2A702"/>
<dbReference type="OrthoDB" id="9813659at2"/>
<dbReference type="InterPro" id="IPR001381">
    <property type="entry name" value="DHquinase_I"/>
</dbReference>
<feature type="binding site" evidence="5">
    <location>
        <begin position="42"/>
        <end position="44"/>
    </location>
    <ligand>
        <name>3-dehydroquinate</name>
        <dbReference type="ChEBI" id="CHEBI:32364"/>
    </ligand>
</feature>
<evidence type="ECO:0000256" key="1">
    <source>
        <dbReference type="ARBA" id="ARBA00001864"/>
    </source>
</evidence>
<dbReference type="GO" id="GO:0008652">
    <property type="term" value="P:amino acid biosynthetic process"/>
    <property type="evidence" value="ECO:0007669"/>
    <property type="project" value="UniProtKB-KW"/>
</dbReference>